<feature type="region of interest" description="Disordered" evidence="1">
    <location>
        <begin position="22"/>
        <end position="96"/>
    </location>
</feature>
<accession>A0ABX2IPE1</accession>
<keyword evidence="4" id="KW-1185">Reference proteome</keyword>
<evidence type="ECO:0000256" key="2">
    <source>
        <dbReference type="SAM" id="SignalP"/>
    </source>
</evidence>
<dbReference type="PROSITE" id="PS51257">
    <property type="entry name" value="PROKAR_LIPOPROTEIN"/>
    <property type="match status" value="1"/>
</dbReference>
<feature type="compositionally biased region" description="Low complexity" evidence="1">
    <location>
        <begin position="55"/>
        <end position="91"/>
    </location>
</feature>
<feature type="chain" id="PRO_5046246824" evidence="2">
    <location>
        <begin position="18"/>
        <end position="168"/>
    </location>
</feature>
<comment type="caution">
    <text evidence="3">The sequence shown here is derived from an EMBL/GenBank/DDBJ whole genome shotgun (WGS) entry which is preliminary data.</text>
</comment>
<dbReference type="RefSeq" id="WP_170022033.1">
    <property type="nucleotide sequence ID" value="NZ_JABCSC020000003.1"/>
</dbReference>
<feature type="compositionally biased region" description="Pro residues" evidence="1">
    <location>
        <begin position="28"/>
        <end position="54"/>
    </location>
</feature>
<gene>
    <name evidence="3" type="ORF">HJ583_013875</name>
</gene>
<keyword evidence="2" id="KW-0732">Signal</keyword>
<dbReference type="Proteomes" id="UP000778523">
    <property type="component" value="Unassembled WGS sequence"/>
</dbReference>
<feature type="signal peptide" evidence="2">
    <location>
        <begin position="1"/>
        <end position="17"/>
    </location>
</feature>
<dbReference type="EMBL" id="JABCSC020000003">
    <property type="protein sequence ID" value="NSL56123.1"/>
    <property type="molecule type" value="Genomic_DNA"/>
</dbReference>
<evidence type="ECO:0000313" key="4">
    <source>
        <dbReference type="Proteomes" id="UP000778523"/>
    </source>
</evidence>
<organism evidence="3 4">
    <name type="scientific">Uliginosibacterium aquaticum</name>
    <dbReference type="NCBI Taxonomy" id="2731212"/>
    <lineage>
        <taxon>Bacteria</taxon>
        <taxon>Pseudomonadati</taxon>
        <taxon>Pseudomonadota</taxon>
        <taxon>Betaproteobacteria</taxon>
        <taxon>Rhodocyclales</taxon>
        <taxon>Zoogloeaceae</taxon>
        <taxon>Uliginosibacterium</taxon>
    </lineage>
</organism>
<proteinExistence type="predicted"/>
<evidence type="ECO:0000313" key="3">
    <source>
        <dbReference type="EMBL" id="NSL56123.1"/>
    </source>
</evidence>
<evidence type="ECO:0000256" key="1">
    <source>
        <dbReference type="SAM" id="MobiDB-lite"/>
    </source>
</evidence>
<protein>
    <submittedName>
        <fullName evidence="3">Uncharacterized protein</fullName>
    </submittedName>
</protein>
<reference evidence="3 4" key="1">
    <citation type="submission" date="2020-06" db="EMBL/GenBank/DDBJ databases">
        <title>Draft genome of Uliginosibacterium sp. IMCC34675.</title>
        <authorList>
            <person name="Song J."/>
        </authorList>
    </citation>
    <scope>NUCLEOTIDE SEQUENCE [LARGE SCALE GENOMIC DNA]</scope>
    <source>
        <strain evidence="3 4">IMCC34675</strain>
    </source>
</reference>
<sequence>MAPFRLSCSLLSLPALAACSLLADKPEPPPAPPPAPAPQVIVEPPPPPPPPAPTKPVTKAKPAPKSSKVSSKASTPEAAPSAVAPATSAKAVTRKAAAPIQGPDWLQYCSARQQSPTGILCDANTLLAQPSAKVQVYVREAALVRDTPGGRIQLREGLPRLYRFFVIP</sequence>
<name>A0ABX2IPE1_9RHOO</name>